<comment type="caution">
    <text evidence="1">The sequence shown here is derived from an EMBL/GenBank/DDBJ whole genome shotgun (WGS) entry which is preliminary data.</text>
</comment>
<evidence type="ECO:0000313" key="2">
    <source>
        <dbReference type="Proteomes" id="UP000242791"/>
    </source>
</evidence>
<evidence type="ECO:0008006" key="3">
    <source>
        <dbReference type="Google" id="ProtNLM"/>
    </source>
</evidence>
<name>A0A1J9QAQ7_9EURO</name>
<dbReference type="AlphaFoldDB" id="A0A1J9QAQ7"/>
<dbReference type="Proteomes" id="UP000242791">
    <property type="component" value="Unassembled WGS sequence"/>
</dbReference>
<dbReference type="EMBL" id="LGTZ01000425">
    <property type="protein sequence ID" value="OJD25138.1"/>
    <property type="molecule type" value="Genomic_DNA"/>
</dbReference>
<evidence type="ECO:0000313" key="1">
    <source>
        <dbReference type="EMBL" id="OJD25138.1"/>
    </source>
</evidence>
<sequence>MLFDPDEVDVAAFSSRLAFMATQEGENTVLRVFPFCLKGRALEWHNGLSPECKNEMAQALDITIDELRLCFTFEKADELPLTAYITRKINLLRAASIKEPVMVKQLLLEGLESNLSLITPLIPVERLDDFRRRIRDNESAARRAWNSQKLQFTEYALHMDEDELWDPDPSPESDGESEYYIEGRALRVLPRLRANPQTIIINIRHIHRFLYAIENMSAACNTNQSHSLPFQ</sequence>
<gene>
    <name evidence="1" type="ORF">ACJ73_03495</name>
</gene>
<keyword evidence="2" id="KW-1185">Reference proteome</keyword>
<reference evidence="1 2" key="1">
    <citation type="submission" date="2015-08" db="EMBL/GenBank/DDBJ databases">
        <title>Emmonsia species relationships and genome sequence.</title>
        <authorList>
            <person name="Cuomo C.A."/>
            <person name="Schwartz I.S."/>
            <person name="Kenyon C."/>
            <person name="De Hoog G.S."/>
            <person name="Govender N.P."/>
            <person name="Botha A."/>
            <person name="Moreno L."/>
            <person name="De Vries M."/>
            <person name="Munoz J.F."/>
            <person name="Stielow J.B."/>
        </authorList>
    </citation>
    <scope>NUCLEOTIDE SEQUENCE [LARGE SCALE GENOMIC DNA]</scope>
    <source>
        <strain evidence="1 2">EI222</strain>
    </source>
</reference>
<dbReference type="OrthoDB" id="4188289at2759"/>
<protein>
    <recommendedName>
        <fullName evidence="3">Retrotransposon gag domain-containing protein</fullName>
    </recommendedName>
</protein>
<proteinExistence type="predicted"/>
<dbReference type="VEuPathDB" id="FungiDB:ACJ73_03495"/>
<accession>A0A1J9QAQ7</accession>
<organism evidence="1 2">
    <name type="scientific">Blastomyces percursus</name>
    <dbReference type="NCBI Taxonomy" id="1658174"/>
    <lineage>
        <taxon>Eukaryota</taxon>
        <taxon>Fungi</taxon>
        <taxon>Dikarya</taxon>
        <taxon>Ascomycota</taxon>
        <taxon>Pezizomycotina</taxon>
        <taxon>Eurotiomycetes</taxon>
        <taxon>Eurotiomycetidae</taxon>
        <taxon>Onygenales</taxon>
        <taxon>Ajellomycetaceae</taxon>
        <taxon>Blastomyces</taxon>
    </lineage>
</organism>